<feature type="signal peptide" evidence="1">
    <location>
        <begin position="1"/>
        <end position="18"/>
    </location>
</feature>
<gene>
    <name evidence="2" type="ORF">FOF46_12145</name>
</gene>
<evidence type="ECO:0000313" key="3">
    <source>
        <dbReference type="Proteomes" id="UP000318833"/>
    </source>
</evidence>
<organism evidence="2 3">
    <name type="scientific">Aquimarina algiphila</name>
    <dbReference type="NCBI Taxonomy" id="2047982"/>
    <lineage>
        <taxon>Bacteria</taxon>
        <taxon>Pseudomonadati</taxon>
        <taxon>Bacteroidota</taxon>
        <taxon>Flavobacteriia</taxon>
        <taxon>Flavobacteriales</taxon>
        <taxon>Flavobacteriaceae</taxon>
        <taxon>Aquimarina</taxon>
    </lineage>
</organism>
<comment type="caution">
    <text evidence="2">The sequence shown here is derived from an EMBL/GenBank/DDBJ whole genome shotgun (WGS) entry which is preliminary data.</text>
</comment>
<keyword evidence="1" id="KW-0732">Signal</keyword>
<dbReference type="Proteomes" id="UP000318833">
    <property type="component" value="Unassembled WGS sequence"/>
</dbReference>
<dbReference type="EMBL" id="VLNR01000022">
    <property type="protein sequence ID" value="TSE08516.1"/>
    <property type="molecule type" value="Genomic_DNA"/>
</dbReference>
<keyword evidence="3" id="KW-1185">Reference proteome</keyword>
<name>A0A554VKG6_9FLAO</name>
<evidence type="ECO:0000256" key="1">
    <source>
        <dbReference type="SAM" id="SignalP"/>
    </source>
</evidence>
<sequence length="355" mass="40718">MKYKCTILLLVISFTTFAQERIRLNTVLFETDNISIYVKDIRDERKEKSLGNVDNSSGKQSTVILNPNASKAIQEFMDVSFPFSKEATPIYIKIKALEIQQSQSAINTVTTRAYAHLIFFEKKENSLKEIFNINHYEDQIFDISNTSGIFESHEKNIRATLEYCMQLFVKNYKENKTSEKDTLEFRASKEPISLATVPKLGKWFDILTYKQLFSKNREGYNISYIGFSDSEDRFILPFVLSYSTYKIKPESLRNKGYKSVDYFALGAGFDGYFKMFPGVYVGLGIGVPIGVEVTRNTENRKRTNFLIGINAKQGIKLIPFKDFGIVIGANIFQQVQTSKVYKTDFGFELELGVNF</sequence>
<feature type="chain" id="PRO_5022105674" evidence="1">
    <location>
        <begin position="19"/>
        <end position="355"/>
    </location>
</feature>
<dbReference type="AlphaFoldDB" id="A0A554VKG6"/>
<protein>
    <submittedName>
        <fullName evidence="2">Uncharacterized protein</fullName>
    </submittedName>
</protein>
<accession>A0A554VKG6</accession>
<dbReference type="RefSeq" id="WP_143916634.1">
    <property type="nucleotide sequence ID" value="NZ_CANMIK010000024.1"/>
</dbReference>
<dbReference type="OrthoDB" id="1189985at2"/>
<reference evidence="2 3" key="1">
    <citation type="submission" date="2019-07" db="EMBL/GenBank/DDBJ databases">
        <title>The draft genome sequence of Aquimarina algiphila M91.</title>
        <authorList>
            <person name="Meng X."/>
        </authorList>
    </citation>
    <scope>NUCLEOTIDE SEQUENCE [LARGE SCALE GENOMIC DNA]</scope>
    <source>
        <strain evidence="2 3">M91</strain>
    </source>
</reference>
<evidence type="ECO:0000313" key="2">
    <source>
        <dbReference type="EMBL" id="TSE08516.1"/>
    </source>
</evidence>
<proteinExistence type="predicted"/>